<feature type="domain" description="PNPLA" evidence="3">
    <location>
        <begin position="32"/>
        <end position="239"/>
    </location>
</feature>
<evidence type="ECO:0000256" key="2">
    <source>
        <dbReference type="PROSITE-ProRule" id="PRU01161"/>
    </source>
</evidence>
<evidence type="ECO:0000259" key="3">
    <source>
        <dbReference type="PROSITE" id="PS51635"/>
    </source>
</evidence>
<proteinExistence type="predicted"/>
<accession>A0A455VZR4</accession>
<evidence type="ECO:0000256" key="1">
    <source>
        <dbReference type="ARBA" id="ARBA00023098"/>
    </source>
</evidence>
<dbReference type="InterPro" id="IPR016035">
    <property type="entry name" value="Acyl_Trfase/lysoPLipase"/>
</dbReference>
<reference evidence="4" key="1">
    <citation type="submission" date="2019-03" db="EMBL/GenBank/DDBJ databases">
        <title>Whole genome analysis of nitrate-reducing bacteria Marinobacter hydrocarbonoclasticus YB03.</title>
        <authorList>
            <person name="Azam A.H."/>
            <person name="Yuk S.R."/>
            <person name="Kamarisima K."/>
            <person name="Miyanaga K."/>
            <person name="Tanji Y."/>
        </authorList>
    </citation>
    <scope>NUCLEOTIDE SEQUENCE</scope>
    <source>
        <strain evidence="4">YB03</strain>
    </source>
</reference>
<organism evidence="4">
    <name type="scientific">Marinobacter nauticus</name>
    <name type="common">Marinobacter hydrocarbonoclasticus</name>
    <name type="synonym">Marinobacter aquaeolei</name>
    <dbReference type="NCBI Taxonomy" id="2743"/>
    <lineage>
        <taxon>Bacteria</taxon>
        <taxon>Pseudomonadati</taxon>
        <taxon>Pseudomonadota</taxon>
        <taxon>Gammaproteobacteria</taxon>
        <taxon>Pseudomonadales</taxon>
        <taxon>Marinobacteraceae</taxon>
        <taxon>Marinobacter</taxon>
    </lineage>
</organism>
<dbReference type="EMBL" id="AP019537">
    <property type="protein sequence ID" value="BBJ02346.1"/>
    <property type="molecule type" value="Genomic_DNA"/>
</dbReference>
<comment type="caution">
    <text evidence="2">Lacks conserved residue(s) required for the propagation of feature annotation.</text>
</comment>
<dbReference type="GO" id="GO:0006629">
    <property type="term" value="P:lipid metabolic process"/>
    <property type="evidence" value="ECO:0007669"/>
    <property type="project" value="UniProtKB-KW"/>
</dbReference>
<evidence type="ECO:0000313" key="4">
    <source>
        <dbReference type="EMBL" id="BBJ02346.1"/>
    </source>
</evidence>
<dbReference type="Gene3D" id="3.40.1090.10">
    <property type="entry name" value="Cytosolic phospholipase A2 catalytic domain"/>
    <property type="match status" value="1"/>
</dbReference>
<keyword evidence="4" id="KW-0449">Lipoprotein</keyword>
<dbReference type="Pfam" id="PF01734">
    <property type="entry name" value="Patatin"/>
    <property type="match status" value="1"/>
</dbReference>
<keyword evidence="1" id="KW-0443">Lipid metabolism</keyword>
<protein>
    <submittedName>
        <fullName evidence="4">Lipoprotein</fullName>
    </submittedName>
</protein>
<name>A0A455VZR4_MARNT</name>
<sequence>MLNTELGKSSLGSDYDFQSRLPDNDDRLFVVLAFSGGGTRAAALSYGVLDALRQEQIMLGDQQYRLLDQVDVISAVSGGSYTAAYYGLFGDRLFEDFRERFLLRNWPRTYGWMLANPFNMARIASTSFNRSDLMAGFLNKEIFDGKTFADLSLGPLPFVIINATDINNSLTFSFIQQQFDLLCSDLNTYPVSRAVMASSMVPPAFAPLRLRNYSGCDAKSKPWIKKALKDRNLLSREFAVAQGVSRYSEQEEMPYLNLADGGITDNIGVRGSMMSPIAHRGNVQNMTGAFSEAALSNVEQVLVVLVNAQVFPPYPWAVAGDEPGAIDTMEASFDAAFNTLTTENIAQARREFLAWGANINARRSPEQPEVSVHFATLTFNQVEDADRRAKYNALPTAALDGRQVDALTTLGAELLQQSETYQRFLEEVARLGSQSLKTEIRPIFTDVPGTNSSVSDL</sequence>
<dbReference type="SUPFAM" id="SSF52151">
    <property type="entry name" value="FabD/lysophospholipase-like"/>
    <property type="match status" value="1"/>
</dbReference>
<dbReference type="InterPro" id="IPR002641">
    <property type="entry name" value="PNPLA_dom"/>
</dbReference>
<dbReference type="PROSITE" id="PS51635">
    <property type="entry name" value="PNPLA"/>
    <property type="match status" value="1"/>
</dbReference>
<gene>
    <name evidence="4" type="ORF">YBY_01940</name>
</gene>
<dbReference type="AlphaFoldDB" id="A0A455VZR4"/>